<accession>A0A0F9F0H7</accession>
<feature type="non-terminal residue" evidence="2">
    <location>
        <position position="1"/>
    </location>
</feature>
<feature type="region of interest" description="Disordered" evidence="1">
    <location>
        <begin position="32"/>
        <end position="53"/>
    </location>
</feature>
<dbReference type="SUPFAM" id="SSF159127">
    <property type="entry name" value="HupF/HypC-like"/>
    <property type="match status" value="1"/>
</dbReference>
<dbReference type="AlphaFoldDB" id="A0A0F9F0H7"/>
<evidence type="ECO:0000313" key="2">
    <source>
        <dbReference type="EMBL" id="KKL79888.1"/>
    </source>
</evidence>
<organism evidence="2">
    <name type="scientific">marine sediment metagenome</name>
    <dbReference type="NCBI Taxonomy" id="412755"/>
    <lineage>
        <taxon>unclassified sequences</taxon>
        <taxon>metagenomes</taxon>
        <taxon>ecological metagenomes</taxon>
    </lineage>
</organism>
<dbReference type="Gene3D" id="2.30.30.140">
    <property type="match status" value="1"/>
</dbReference>
<protein>
    <submittedName>
        <fullName evidence="2">Uncharacterized protein</fullName>
    </submittedName>
</protein>
<reference evidence="2" key="1">
    <citation type="journal article" date="2015" name="Nature">
        <title>Complex archaea that bridge the gap between prokaryotes and eukaryotes.</title>
        <authorList>
            <person name="Spang A."/>
            <person name="Saw J.H."/>
            <person name="Jorgensen S.L."/>
            <person name="Zaremba-Niedzwiedzka K."/>
            <person name="Martijn J."/>
            <person name="Lind A.E."/>
            <person name="van Eijk R."/>
            <person name="Schleper C."/>
            <person name="Guy L."/>
            <person name="Ettema T.J."/>
        </authorList>
    </citation>
    <scope>NUCLEOTIDE SEQUENCE</scope>
</reference>
<comment type="caution">
    <text evidence="2">The sequence shown here is derived from an EMBL/GenBank/DDBJ whole genome shotgun (WGS) entry which is preliminary data.</text>
</comment>
<gene>
    <name evidence="2" type="ORF">LCGC14_2010320</name>
</gene>
<name>A0A0F9F0H7_9ZZZZ</name>
<dbReference type="EMBL" id="LAZR01023034">
    <property type="protein sequence ID" value="KKL79888.1"/>
    <property type="molecule type" value="Genomic_DNA"/>
</dbReference>
<proteinExistence type="predicted"/>
<sequence length="53" mass="5852">VHAGYAIQKVDEEAALEAHRLLREIAEQMEAEGVLNDPFDDEGYQSPPSMPAL</sequence>
<evidence type="ECO:0000256" key="1">
    <source>
        <dbReference type="SAM" id="MobiDB-lite"/>
    </source>
</evidence>